<dbReference type="SUPFAM" id="SSF54211">
    <property type="entry name" value="Ribosomal protein S5 domain 2-like"/>
    <property type="match status" value="1"/>
</dbReference>
<feature type="region of interest" description="Disordered" evidence="8">
    <location>
        <begin position="1"/>
        <end position="26"/>
    </location>
</feature>
<organism evidence="9 10">
    <name type="scientific">Motilibacter rhizosphaerae</name>
    <dbReference type="NCBI Taxonomy" id="598652"/>
    <lineage>
        <taxon>Bacteria</taxon>
        <taxon>Bacillati</taxon>
        <taxon>Actinomycetota</taxon>
        <taxon>Actinomycetes</taxon>
        <taxon>Motilibacterales</taxon>
        <taxon>Motilibacteraceae</taxon>
        <taxon>Motilibacter</taxon>
    </lineage>
</organism>
<accession>A0A4Q7NVL1</accession>
<evidence type="ECO:0000256" key="8">
    <source>
        <dbReference type="SAM" id="MobiDB-lite"/>
    </source>
</evidence>
<dbReference type="OrthoDB" id="196964at2"/>
<evidence type="ECO:0000256" key="2">
    <source>
        <dbReference type="ARBA" id="ARBA00022694"/>
    </source>
</evidence>
<evidence type="ECO:0000313" key="10">
    <source>
        <dbReference type="Proteomes" id="UP000293638"/>
    </source>
</evidence>
<dbReference type="RefSeq" id="WP_130491324.1">
    <property type="nucleotide sequence ID" value="NZ_SGXD01000001.1"/>
</dbReference>
<dbReference type="PANTHER" id="PTHR33992">
    <property type="entry name" value="RIBONUCLEASE P PROTEIN COMPONENT"/>
    <property type="match status" value="1"/>
</dbReference>
<keyword evidence="3 7" id="KW-0540">Nuclease</keyword>
<dbReference type="EC" id="3.1.26.5" evidence="7"/>
<keyword evidence="10" id="KW-1185">Reference proteome</keyword>
<comment type="similarity">
    <text evidence="7">Belongs to the RnpA family.</text>
</comment>
<dbReference type="GO" id="GO:0030677">
    <property type="term" value="C:ribonuclease P complex"/>
    <property type="evidence" value="ECO:0007669"/>
    <property type="project" value="TreeGrafter"/>
</dbReference>
<sequence>MLPPDARLRRPSDFSDVMRRGPGRGRGAAPALVVHARLLPAEPADAPSPLPPVRVGFAVPKAVGGAVVRNLVRRRLRELSRQRLPGWPPGASLVVRALPPAAGAGWDELGAQLDAAAGAALRRASVPRGAGVP</sequence>
<dbReference type="PANTHER" id="PTHR33992:SF1">
    <property type="entry name" value="RIBONUCLEASE P PROTEIN COMPONENT"/>
    <property type="match status" value="1"/>
</dbReference>
<protein>
    <recommendedName>
        <fullName evidence="7">Ribonuclease P protein component</fullName>
        <shortName evidence="7">RNase P protein</shortName>
        <shortName evidence="7">RNaseP protein</shortName>
        <ecNumber evidence="7">3.1.26.5</ecNumber>
    </recommendedName>
    <alternativeName>
        <fullName evidence="7">Protein C5</fullName>
    </alternativeName>
</protein>
<evidence type="ECO:0000256" key="6">
    <source>
        <dbReference type="ARBA" id="ARBA00022884"/>
    </source>
</evidence>
<evidence type="ECO:0000256" key="7">
    <source>
        <dbReference type="HAMAP-Rule" id="MF_00227"/>
    </source>
</evidence>
<dbReference type="InterPro" id="IPR020568">
    <property type="entry name" value="Ribosomal_Su5_D2-typ_SF"/>
</dbReference>
<comment type="caution">
    <text evidence="9">The sequence shown here is derived from an EMBL/GenBank/DDBJ whole genome shotgun (WGS) entry which is preliminary data.</text>
</comment>
<dbReference type="HAMAP" id="MF_00227">
    <property type="entry name" value="RNase_P"/>
    <property type="match status" value="1"/>
</dbReference>
<keyword evidence="5 7" id="KW-0378">Hydrolase</keyword>
<dbReference type="PROSITE" id="PS00648">
    <property type="entry name" value="RIBONUCLEASE_P"/>
    <property type="match status" value="1"/>
</dbReference>
<dbReference type="InterPro" id="IPR020539">
    <property type="entry name" value="RNase_P_CS"/>
</dbReference>
<dbReference type="Proteomes" id="UP000293638">
    <property type="component" value="Unassembled WGS sequence"/>
</dbReference>
<dbReference type="Gene3D" id="3.30.230.10">
    <property type="match status" value="1"/>
</dbReference>
<dbReference type="GO" id="GO:0001682">
    <property type="term" value="P:tRNA 5'-leader removal"/>
    <property type="evidence" value="ECO:0007669"/>
    <property type="project" value="UniProtKB-UniRule"/>
</dbReference>
<dbReference type="InterPro" id="IPR000100">
    <property type="entry name" value="RNase_P"/>
</dbReference>
<name>A0A4Q7NVL1_9ACTN</name>
<reference evidence="9 10" key="1">
    <citation type="submission" date="2019-02" db="EMBL/GenBank/DDBJ databases">
        <title>Genomic Encyclopedia of Type Strains, Phase IV (KMG-IV): sequencing the most valuable type-strain genomes for metagenomic binning, comparative biology and taxonomic classification.</title>
        <authorList>
            <person name="Goeker M."/>
        </authorList>
    </citation>
    <scope>NUCLEOTIDE SEQUENCE [LARGE SCALE GENOMIC DNA]</scope>
    <source>
        <strain evidence="9 10">DSM 45622</strain>
    </source>
</reference>
<dbReference type="GO" id="GO:0000049">
    <property type="term" value="F:tRNA binding"/>
    <property type="evidence" value="ECO:0007669"/>
    <property type="project" value="UniProtKB-UniRule"/>
</dbReference>
<proteinExistence type="inferred from homology"/>
<keyword evidence="4 7" id="KW-0255">Endonuclease</keyword>
<comment type="function">
    <text evidence="1 7">RNaseP catalyzes the removal of the 5'-leader sequence from pre-tRNA to produce the mature 5'-terminus. It can also cleave other RNA substrates such as 4.5S RNA. The protein component plays an auxiliary but essential role in vivo by binding to the 5'-leader sequence and broadening the substrate specificity of the ribozyme.</text>
</comment>
<keyword evidence="2 7" id="KW-0819">tRNA processing</keyword>
<dbReference type="AlphaFoldDB" id="A0A4Q7NVL1"/>
<dbReference type="InterPro" id="IPR014721">
    <property type="entry name" value="Ribsml_uS5_D2-typ_fold_subgr"/>
</dbReference>
<gene>
    <name evidence="7" type="primary">rnpA</name>
    <name evidence="9" type="ORF">EV189_0461</name>
</gene>
<feature type="compositionally biased region" description="Basic and acidic residues" evidence="8">
    <location>
        <begin position="1"/>
        <end position="19"/>
    </location>
</feature>
<dbReference type="Pfam" id="PF00825">
    <property type="entry name" value="Ribonuclease_P"/>
    <property type="match status" value="1"/>
</dbReference>
<evidence type="ECO:0000256" key="4">
    <source>
        <dbReference type="ARBA" id="ARBA00022759"/>
    </source>
</evidence>
<dbReference type="GO" id="GO:0042781">
    <property type="term" value="F:3'-tRNA processing endoribonuclease activity"/>
    <property type="evidence" value="ECO:0007669"/>
    <property type="project" value="TreeGrafter"/>
</dbReference>
<dbReference type="EMBL" id="SGXD01000001">
    <property type="protein sequence ID" value="RZS91227.1"/>
    <property type="molecule type" value="Genomic_DNA"/>
</dbReference>
<dbReference type="GO" id="GO:0004526">
    <property type="term" value="F:ribonuclease P activity"/>
    <property type="evidence" value="ECO:0007669"/>
    <property type="project" value="UniProtKB-UniRule"/>
</dbReference>
<evidence type="ECO:0000313" key="9">
    <source>
        <dbReference type="EMBL" id="RZS91227.1"/>
    </source>
</evidence>
<keyword evidence="6 7" id="KW-0694">RNA-binding</keyword>
<comment type="subunit">
    <text evidence="7">Consists of a catalytic RNA component (M1 or rnpB) and a protein subunit.</text>
</comment>
<comment type="catalytic activity">
    <reaction evidence="7">
        <text>Endonucleolytic cleavage of RNA, removing 5'-extranucleotides from tRNA precursor.</text>
        <dbReference type="EC" id="3.1.26.5"/>
    </reaction>
</comment>
<evidence type="ECO:0000256" key="1">
    <source>
        <dbReference type="ARBA" id="ARBA00002663"/>
    </source>
</evidence>
<evidence type="ECO:0000256" key="5">
    <source>
        <dbReference type="ARBA" id="ARBA00022801"/>
    </source>
</evidence>
<evidence type="ECO:0000256" key="3">
    <source>
        <dbReference type="ARBA" id="ARBA00022722"/>
    </source>
</evidence>